<keyword evidence="3" id="KW-1185">Reference proteome</keyword>
<dbReference type="EMBL" id="JBDFQZ010000008">
    <property type="protein sequence ID" value="KAK9699594.1"/>
    <property type="molecule type" value="Genomic_DNA"/>
</dbReference>
<protein>
    <submittedName>
        <fullName evidence="2">Uncharacterized protein</fullName>
    </submittedName>
</protein>
<accession>A0AAW1J910</accession>
<organism evidence="2 3">
    <name type="scientific">Saponaria officinalis</name>
    <name type="common">Common soapwort</name>
    <name type="synonym">Lychnis saponaria</name>
    <dbReference type="NCBI Taxonomy" id="3572"/>
    <lineage>
        <taxon>Eukaryota</taxon>
        <taxon>Viridiplantae</taxon>
        <taxon>Streptophyta</taxon>
        <taxon>Embryophyta</taxon>
        <taxon>Tracheophyta</taxon>
        <taxon>Spermatophyta</taxon>
        <taxon>Magnoliopsida</taxon>
        <taxon>eudicotyledons</taxon>
        <taxon>Gunneridae</taxon>
        <taxon>Pentapetalae</taxon>
        <taxon>Caryophyllales</taxon>
        <taxon>Caryophyllaceae</taxon>
        <taxon>Caryophylleae</taxon>
        <taxon>Saponaria</taxon>
    </lineage>
</organism>
<reference evidence="2" key="1">
    <citation type="submission" date="2024-03" db="EMBL/GenBank/DDBJ databases">
        <title>WGS assembly of Saponaria officinalis var. Norfolk2.</title>
        <authorList>
            <person name="Jenkins J."/>
            <person name="Shu S."/>
            <person name="Grimwood J."/>
            <person name="Barry K."/>
            <person name="Goodstein D."/>
            <person name="Schmutz J."/>
            <person name="Leebens-Mack J."/>
            <person name="Osbourn A."/>
        </authorList>
    </citation>
    <scope>NUCLEOTIDE SEQUENCE [LARGE SCALE GENOMIC DNA]</scope>
    <source>
        <strain evidence="2">JIC</strain>
    </source>
</reference>
<evidence type="ECO:0000256" key="1">
    <source>
        <dbReference type="SAM" id="MobiDB-lite"/>
    </source>
</evidence>
<comment type="caution">
    <text evidence="2">The sequence shown here is derived from an EMBL/GenBank/DDBJ whole genome shotgun (WGS) entry which is preliminary data.</text>
</comment>
<feature type="region of interest" description="Disordered" evidence="1">
    <location>
        <begin position="1"/>
        <end position="30"/>
    </location>
</feature>
<gene>
    <name evidence="2" type="ORF">RND81_08G184200</name>
</gene>
<evidence type="ECO:0000313" key="3">
    <source>
        <dbReference type="Proteomes" id="UP001443914"/>
    </source>
</evidence>
<proteinExistence type="predicted"/>
<dbReference type="AlphaFoldDB" id="A0AAW1J910"/>
<sequence>MSTMKGNIIVPKKEQRPCPKPKKAPKQEEEPHYYNYKEGYYYNGRYYGPPRPLRLVPYLPWRKAWVDGKGEADEEVEEEGPPRVDGKTKSLIKRLNKSPNSVLSKERTQYRDKSRKIAQVHHMNYVMG</sequence>
<evidence type="ECO:0000313" key="2">
    <source>
        <dbReference type="EMBL" id="KAK9699594.1"/>
    </source>
</evidence>
<dbReference type="Proteomes" id="UP001443914">
    <property type="component" value="Unassembled WGS sequence"/>
</dbReference>
<name>A0AAW1J910_SAPOF</name>